<feature type="compositionally biased region" description="Basic and acidic residues" evidence="5">
    <location>
        <begin position="2081"/>
        <end position="2090"/>
    </location>
</feature>
<evidence type="ECO:0000313" key="10">
    <source>
        <dbReference type="Proteomes" id="UP001152607"/>
    </source>
</evidence>
<dbReference type="Pfam" id="PF11732">
    <property type="entry name" value="Thoc2"/>
    <property type="match status" value="1"/>
</dbReference>
<dbReference type="InterPro" id="IPR021726">
    <property type="entry name" value="THO_THOC2_N"/>
</dbReference>
<comment type="subcellular location">
    <subcellularLocation>
        <location evidence="1">Nucleus</location>
    </subcellularLocation>
</comment>
<feature type="compositionally biased region" description="Low complexity" evidence="5">
    <location>
        <begin position="97"/>
        <end position="110"/>
    </location>
</feature>
<evidence type="ECO:0000256" key="3">
    <source>
        <dbReference type="ARBA" id="ARBA00019596"/>
    </source>
</evidence>
<feature type="region of interest" description="Disordered" evidence="5">
    <location>
        <begin position="1135"/>
        <end position="1181"/>
    </location>
</feature>
<name>A0A9W4XM05_9PLEO</name>
<evidence type="ECO:0000256" key="5">
    <source>
        <dbReference type="SAM" id="MobiDB-lite"/>
    </source>
</evidence>
<feature type="compositionally biased region" description="Basic and acidic residues" evidence="5">
    <location>
        <begin position="2116"/>
        <end position="2223"/>
    </location>
</feature>
<feature type="compositionally biased region" description="Basic and acidic residues" evidence="5">
    <location>
        <begin position="1727"/>
        <end position="1753"/>
    </location>
</feature>
<dbReference type="InterPro" id="IPR021418">
    <property type="entry name" value="THO_THOC2_C"/>
</dbReference>
<keyword evidence="4" id="KW-0539">Nucleus</keyword>
<feature type="compositionally biased region" description="Basic and acidic residues" evidence="5">
    <location>
        <begin position="1666"/>
        <end position="1676"/>
    </location>
</feature>
<evidence type="ECO:0000313" key="9">
    <source>
        <dbReference type="EMBL" id="CAI6333455.1"/>
    </source>
</evidence>
<feature type="compositionally biased region" description="Polar residues" evidence="5">
    <location>
        <begin position="1156"/>
        <end position="1166"/>
    </location>
</feature>
<feature type="compositionally biased region" description="Basic and acidic residues" evidence="5">
    <location>
        <begin position="1765"/>
        <end position="1791"/>
    </location>
</feature>
<feature type="domain" description="THO complex subunitTHOC2 N-terminal" evidence="7">
    <location>
        <begin position="863"/>
        <end position="936"/>
    </location>
</feature>
<feature type="region of interest" description="Disordered" evidence="5">
    <location>
        <begin position="441"/>
        <end position="462"/>
    </location>
</feature>
<feature type="compositionally biased region" description="Basic and acidic residues" evidence="5">
    <location>
        <begin position="1916"/>
        <end position="1942"/>
    </location>
</feature>
<dbReference type="GO" id="GO:0000445">
    <property type="term" value="C:THO complex part of transcription export complex"/>
    <property type="evidence" value="ECO:0007669"/>
    <property type="project" value="TreeGrafter"/>
</dbReference>
<feature type="region of interest" description="Disordered" evidence="5">
    <location>
        <begin position="1518"/>
        <end position="1537"/>
    </location>
</feature>
<evidence type="ECO:0000259" key="6">
    <source>
        <dbReference type="Pfam" id="PF11262"/>
    </source>
</evidence>
<feature type="compositionally biased region" description="Basic and acidic residues" evidence="5">
    <location>
        <begin position="1563"/>
        <end position="1573"/>
    </location>
</feature>
<proteinExistence type="inferred from homology"/>
<feature type="domain" description="THO complex subunitTHOC2 C-terminal" evidence="6">
    <location>
        <begin position="1202"/>
        <end position="1491"/>
    </location>
</feature>
<feature type="compositionally biased region" description="Basic and acidic residues" evidence="5">
    <location>
        <begin position="580"/>
        <end position="603"/>
    </location>
</feature>
<protein>
    <recommendedName>
        <fullName evidence="3">THO complex subunit 2</fullName>
    </recommendedName>
</protein>
<feature type="compositionally biased region" description="Low complexity" evidence="5">
    <location>
        <begin position="1575"/>
        <end position="1586"/>
    </location>
</feature>
<keyword evidence="10" id="KW-1185">Reference proteome</keyword>
<dbReference type="GO" id="GO:0006406">
    <property type="term" value="P:mRNA export from nucleus"/>
    <property type="evidence" value="ECO:0007669"/>
    <property type="project" value="InterPro"/>
</dbReference>
<feature type="compositionally biased region" description="Polar residues" evidence="5">
    <location>
        <begin position="1519"/>
        <end position="1537"/>
    </location>
</feature>
<dbReference type="GO" id="GO:0006397">
    <property type="term" value="P:mRNA processing"/>
    <property type="evidence" value="ECO:0007669"/>
    <property type="project" value="InterPro"/>
</dbReference>
<reference evidence="9" key="1">
    <citation type="submission" date="2023-01" db="EMBL/GenBank/DDBJ databases">
        <authorList>
            <person name="Van Ghelder C."/>
            <person name="Rancurel C."/>
        </authorList>
    </citation>
    <scope>NUCLEOTIDE SEQUENCE</scope>
    <source>
        <strain evidence="9">CNCM I-4278</strain>
    </source>
</reference>
<feature type="compositionally biased region" description="Polar residues" evidence="5">
    <location>
        <begin position="449"/>
        <end position="462"/>
    </location>
</feature>
<evidence type="ECO:0000256" key="2">
    <source>
        <dbReference type="ARBA" id="ARBA00007857"/>
    </source>
</evidence>
<dbReference type="InterPro" id="IPR040007">
    <property type="entry name" value="Tho2"/>
</dbReference>
<feature type="region of interest" description="Disordered" evidence="5">
    <location>
        <begin position="1544"/>
        <end position="2223"/>
    </location>
</feature>
<comment type="caution">
    <text evidence="9">The sequence shown here is derived from an EMBL/GenBank/DDBJ whole genome shotgun (WGS) entry which is preliminary data.</text>
</comment>
<dbReference type="GO" id="GO:0003729">
    <property type="term" value="F:mRNA binding"/>
    <property type="evidence" value="ECO:0007669"/>
    <property type="project" value="TreeGrafter"/>
</dbReference>
<feature type="compositionally biased region" description="Low complexity" evidence="5">
    <location>
        <begin position="2015"/>
        <end position="2024"/>
    </location>
</feature>
<feature type="compositionally biased region" description="Basic and acidic residues" evidence="5">
    <location>
        <begin position="1866"/>
        <end position="1909"/>
    </location>
</feature>
<dbReference type="InterPro" id="IPR032302">
    <property type="entry name" value="THOC2_N"/>
</dbReference>
<accession>A0A9W4XM05</accession>
<dbReference type="PANTHER" id="PTHR21597:SF0">
    <property type="entry name" value="THO COMPLEX SUBUNIT 2"/>
    <property type="match status" value="1"/>
</dbReference>
<feature type="compositionally biased region" description="Low complexity" evidence="5">
    <location>
        <begin position="41"/>
        <end position="52"/>
    </location>
</feature>
<dbReference type="Proteomes" id="UP001152607">
    <property type="component" value="Unassembled WGS sequence"/>
</dbReference>
<evidence type="ECO:0000256" key="4">
    <source>
        <dbReference type="ARBA" id="ARBA00023242"/>
    </source>
</evidence>
<dbReference type="PANTHER" id="PTHR21597">
    <property type="entry name" value="THO2 PROTEIN"/>
    <property type="match status" value="1"/>
</dbReference>
<evidence type="ECO:0000259" key="7">
    <source>
        <dbReference type="Pfam" id="PF11732"/>
    </source>
</evidence>
<feature type="domain" description="THO complex subunit 2 N-terminal" evidence="8">
    <location>
        <begin position="124"/>
        <end position="861"/>
    </location>
</feature>
<feature type="region of interest" description="Disordered" evidence="5">
    <location>
        <begin position="580"/>
        <end position="611"/>
    </location>
</feature>
<evidence type="ECO:0000259" key="8">
    <source>
        <dbReference type="Pfam" id="PF16134"/>
    </source>
</evidence>
<feature type="region of interest" description="Disordered" evidence="5">
    <location>
        <begin position="1"/>
        <end position="111"/>
    </location>
</feature>
<comment type="similarity">
    <text evidence="2">Belongs to the THOC2 family.</text>
</comment>
<feature type="compositionally biased region" description="Polar residues" evidence="5">
    <location>
        <begin position="1638"/>
        <end position="1650"/>
    </location>
</feature>
<feature type="compositionally biased region" description="Polar residues" evidence="5">
    <location>
        <begin position="66"/>
        <end position="78"/>
    </location>
</feature>
<feature type="compositionally biased region" description="Polar residues" evidence="5">
    <location>
        <begin position="2097"/>
        <end position="2115"/>
    </location>
</feature>
<dbReference type="Pfam" id="PF16134">
    <property type="entry name" value="THOC2_N"/>
    <property type="match status" value="1"/>
</dbReference>
<dbReference type="EMBL" id="CAOQHR010000004">
    <property type="protein sequence ID" value="CAI6333455.1"/>
    <property type="molecule type" value="Genomic_DNA"/>
</dbReference>
<dbReference type="Pfam" id="PF11262">
    <property type="entry name" value="Tho2"/>
    <property type="match status" value="1"/>
</dbReference>
<dbReference type="OrthoDB" id="29024at2759"/>
<gene>
    <name evidence="9" type="ORF">PDIGIT_LOCUS6493</name>
</gene>
<organism evidence="9 10">
    <name type="scientific">Periconia digitata</name>
    <dbReference type="NCBI Taxonomy" id="1303443"/>
    <lineage>
        <taxon>Eukaryota</taxon>
        <taxon>Fungi</taxon>
        <taxon>Dikarya</taxon>
        <taxon>Ascomycota</taxon>
        <taxon>Pezizomycotina</taxon>
        <taxon>Dothideomycetes</taxon>
        <taxon>Pleosporomycetidae</taxon>
        <taxon>Pleosporales</taxon>
        <taxon>Massarineae</taxon>
        <taxon>Periconiaceae</taxon>
        <taxon>Periconia</taxon>
    </lineage>
</organism>
<sequence>MANGPKRKRGDGRSYPQDDDTPNRPSPHRPQNLAHGGHSQNNSPRNNYNNARRGNRNGGRGNYNGPQSPSVPHQSPTAVSAPPVPFQANRSAPAPPVAQIQQQQGQAAVKPKPDMDVIITYEYLTPERVQNWSAEEHNAVVQAAATAQAEGNILTAALVFHEIVESSVGNYMDQTILGTLVRDIVGSPSVDYIDPPALFLDTVSTLTENYFDTKGKFLGDHAKKFEYLRHMLMYTEISLDRMRALLESAPLRGLGLVGEYFPKVSVRKATDALYRQANYNLLREDSEGFSKLITEYFTTVNNEPPTSVAVSQTYQRVNAFIGTFDLDVGRVLDVTLDVLANLLVKHGKFFVKLLRVSAWWPKLQGTEGVEWEEPEVQTLPGWALPDHNDWRYTEEEKEDQFERRESRDKKFWSRVADLERQRSGLGLKVFFELGARRITQNHRSGDKPNASSPGSAPKSEAQQWTDEWIDATGTLPPLGNDIAAQLLGFKFQFYASETRDAGDVLPDNLIYLAALLIKIGFISITDLYPHLYPADEAMPELKQKLEKEQKEKEMNLRGKSNALAMAGALTDDTVPPAITRLREAESKPSSKTESERSTPKSDDDTSNSLPEPINQKVALVRSLLCIGAIPEALFIIGRFPWLLDLYPDLHTYIFRLAHHSLSKVYDASRPIPLDKIPSASKGTDSNTLARPGDYVPRKTLRWAKPDQKDAGDSVDYRFYWEEWVDNVPICQTVDDVFLLCSTLLGLIGPECGRDTVLMTKLVRIGKKSVTEDPSVENTKRWTELSATLLAPALTFTGQNPGVVNETWELLRRFETATRYTIYSSWFRSTKPAMRNAFKKVTDETKRLLGRVAATNTRPMGRAMAKLAYACPGTVFEHTLKQGQSYINMIDALVECSRYLTQLGYDCLTWTLVDSLIKDDRATLQGDGMLIKGWLKNTSIFIGKVYKRYSLMDPTPVLQLVKHQVFRPEGELFMLFVLEQLLTMMGGIGLTGALTEARVLALSAGPRLRAYTLEYHLGDKRHEGKLASKRLLRCLKESGLAPQILVALARQVDSYLFRKELEDVPDKVVFTNYDKLRSNLAQFIDFLRENIPIEEFDEQVPDVVELMADYGLEPSLAFQICRASIGAKLNMHATKDGLSSDGSTANGDVVMGDADQTDQPNDSSPDAATNIPDGNDPTNPHIDAIADQLKSSIPDNYGEHPFLKFLVTFWSLDMNSIHSLEQNELKKQYEDAKTQLTKRNSGGYSHRQAREECNRLDAEYDTLVKTIRFTQSRLSQEMQQWFEGVPMLGQAAENLHDRLLQDCFFPRLRMSLQDSHYSSAMLFFMHRTGVPTFRLSKILDKLFKPNMLSNMILMMSEEEVKYFGRFLNDILRELQRWHGDKSTYEKNAFGEKQQLSGFGRLFNSDKTPSSFLDYDQFRILHCKWHTALFNALKTCLKEGQYTELYNSFNVLKAVSPAFPKVDHMATELRQIVENYAKNDERDDVKVAANSLLFEFKRSAKLLKSESFFRTGVEPVVNKTAAPSRTTSEQPKTPQSTETAAKKLNATVAPFRPHTPDTNSQPKANTEKASSDDQKPSTTSTTTATTTAPRVNGREATQVAPSPSEANATRLGSGRPAPRPPLMNQPTAPNNAGPMRPDSRSANQTPIGNNRATHALPTRPDTQPSRVRQPERPNDRPGEYNPIHGRHETRPNPTGDYGRLDRGNEPVREHEVSPRHHQSRSPHRGPGGSDRREWASREAREYEERPLRPPPRDAIRGPPNRVPSYGEGHRDPRDTRDPHYRDRSDSMRDRPDPRGLPQTPHNMSSDGRGRLHASPIVTNDGPPPRREVPPNAHSGDRNSGPAPPRSSVNTTPVTDRSLINPERAALMGDDRARHEPLRHDREPRREDRDSRRDRSSRPQSPRRDERSHDRPPVPYHSGDTRRDYRDERPQSHPHGTSRERRDEAAGIPPTGPRGSGHGAPAPPSISRDAFQPTQSSRPRAHPTQDPNYGRLNQPADAPPPSGPRHPAADRRDGQHHAPSNAPPASAGIHPSRMNIINTARGPPIQTDVPPNPPMGPRSAGRAQPPPMPSPTSRNPPTGPLNERGPRHSDSRNPLRAINNVLSSGVQNPQAVPSTTTDRSAERSSRRSDQSRRERSRSQERRGEERSRGEKRESSRREPREPRESRESRESRDGRERSERDHNRDRRGEERDRRSRGGDEMRDRSEKKRGREGPEPQHGESKRSRR</sequence>
<evidence type="ECO:0000256" key="1">
    <source>
        <dbReference type="ARBA" id="ARBA00004123"/>
    </source>
</evidence>
<feature type="compositionally biased region" description="Basic residues" evidence="5">
    <location>
        <begin position="1"/>
        <end position="10"/>
    </location>
</feature>
<feature type="compositionally biased region" description="Basic and acidic residues" evidence="5">
    <location>
        <begin position="1696"/>
        <end position="1712"/>
    </location>
</feature>
<feature type="compositionally biased region" description="Basic and acidic residues" evidence="5">
    <location>
        <begin position="2004"/>
        <end position="2013"/>
    </location>
</feature>